<comment type="caution">
    <text evidence="1">The sequence shown here is derived from an EMBL/GenBank/DDBJ whole genome shotgun (WGS) entry which is preliminary data.</text>
</comment>
<dbReference type="EMBL" id="CM043015">
    <property type="protein sequence ID" value="KAI4470586.1"/>
    <property type="molecule type" value="Genomic_DNA"/>
</dbReference>
<name>A0ACB9TUP0_HOLOL</name>
<reference evidence="1" key="1">
    <citation type="submission" date="2022-04" db="EMBL/GenBank/DDBJ databases">
        <title>Chromosome-scale genome assembly of Holotrichia oblita Faldermann.</title>
        <authorList>
            <person name="Rongchong L."/>
        </authorList>
    </citation>
    <scope>NUCLEOTIDE SEQUENCE</scope>
    <source>
        <strain evidence="1">81SQS9</strain>
    </source>
</reference>
<protein>
    <submittedName>
        <fullName evidence="1">Uncharacterized protein</fullName>
    </submittedName>
</protein>
<proteinExistence type="predicted"/>
<dbReference type="Proteomes" id="UP001056778">
    <property type="component" value="Chromosome 1"/>
</dbReference>
<organism evidence="1 2">
    <name type="scientific">Holotrichia oblita</name>
    <name type="common">Chafer beetle</name>
    <dbReference type="NCBI Taxonomy" id="644536"/>
    <lineage>
        <taxon>Eukaryota</taxon>
        <taxon>Metazoa</taxon>
        <taxon>Ecdysozoa</taxon>
        <taxon>Arthropoda</taxon>
        <taxon>Hexapoda</taxon>
        <taxon>Insecta</taxon>
        <taxon>Pterygota</taxon>
        <taxon>Neoptera</taxon>
        <taxon>Endopterygota</taxon>
        <taxon>Coleoptera</taxon>
        <taxon>Polyphaga</taxon>
        <taxon>Scarabaeiformia</taxon>
        <taxon>Scarabaeidae</taxon>
        <taxon>Melolonthinae</taxon>
        <taxon>Holotrichia</taxon>
    </lineage>
</organism>
<sequence>MPQAINHCLQNIGFACQDALPSQGALKKTIHIDKDDGIVAATCACPRGLVTCHHMAALCVYARDNISVTDTQCSWNIRRRIEESSVKTQEDLFPPRRKGYVACKTDVSNDAVEKLKESFTTFDNAVGFSWLLSPEPTVETTWSIKPIESILYSHEYIKSTNKIQCFVALAGITNDTMRKVTEATIGQSKNNYWLITRKHRLTANHFGRVLAAVKANKYPTSLYKSLLNEYNLDGIRAIQWGKENEPLALNYAA</sequence>
<gene>
    <name evidence="1" type="ORF">MML48_1g13182</name>
</gene>
<accession>A0ACB9TUP0</accession>
<evidence type="ECO:0000313" key="2">
    <source>
        <dbReference type="Proteomes" id="UP001056778"/>
    </source>
</evidence>
<evidence type="ECO:0000313" key="1">
    <source>
        <dbReference type="EMBL" id="KAI4470586.1"/>
    </source>
</evidence>
<keyword evidence="2" id="KW-1185">Reference proteome</keyword>